<keyword evidence="2" id="KW-1185">Reference proteome</keyword>
<gene>
    <name evidence="1" type="ORF">CIPAW_03G105200</name>
</gene>
<organism evidence="1 2">
    <name type="scientific">Carya illinoinensis</name>
    <name type="common">Pecan</name>
    <dbReference type="NCBI Taxonomy" id="32201"/>
    <lineage>
        <taxon>Eukaryota</taxon>
        <taxon>Viridiplantae</taxon>
        <taxon>Streptophyta</taxon>
        <taxon>Embryophyta</taxon>
        <taxon>Tracheophyta</taxon>
        <taxon>Spermatophyta</taxon>
        <taxon>Magnoliopsida</taxon>
        <taxon>eudicotyledons</taxon>
        <taxon>Gunneridae</taxon>
        <taxon>Pentapetalae</taxon>
        <taxon>rosids</taxon>
        <taxon>fabids</taxon>
        <taxon>Fagales</taxon>
        <taxon>Juglandaceae</taxon>
        <taxon>Carya</taxon>
    </lineage>
</organism>
<accession>A0A8T1R251</accession>
<dbReference type="AlphaFoldDB" id="A0A8T1R251"/>
<reference evidence="1" key="1">
    <citation type="submission" date="2020-12" db="EMBL/GenBank/DDBJ databases">
        <title>WGS assembly of Carya illinoinensis cv. Pawnee.</title>
        <authorList>
            <person name="Platts A."/>
            <person name="Shu S."/>
            <person name="Wright S."/>
            <person name="Barry K."/>
            <person name="Edger P."/>
            <person name="Pires J.C."/>
            <person name="Schmutz J."/>
        </authorList>
    </citation>
    <scope>NUCLEOTIDE SEQUENCE</scope>
    <source>
        <tissue evidence="1">Leaf</tissue>
    </source>
</reference>
<comment type="caution">
    <text evidence="1">The sequence shown here is derived from an EMBL/GenBank/DDBJ whole genome shotgun (WGS) entry which is preliminary data.</text>
</comment>
<sequence>MWRTRSGRHITFLSSCPLSIDSHSHSLSLCTPLFRSPLCDSRANSSLANSSRCRREDRPCIQICGYATVLHAMIQMGVLVPTTGDMIAARDGQHSSSLTGEDLLAIAADQPFQFPATFTFVRAFSVLDGINLERALTLDLILLRLPNREFDLCFFQL</sequence>
<evidence type="ECO:0000313" key="2">
    <source>
        <dbReference type="Proteomes" id="UP000811609"/>
    </source>
</evidence>
<protein>
    <submittedName>
        <fullName evidence="1">Uncharacterized protein</fullName>
    </submittedName>
</protein>
<evidence type="ECO:0000313" key="1">
    <source>
        <dbReference type="EMBL" id="KAG6660423.1"/>
    </source>
</evidence>
<dbReference type="EMBL" id="CM031811">
    <property type="protein sequence ID" value="KAG6660423.1"/>
    <property type="molecule type" value="Genomic_DNA"/>
</dbReference>
<name>A0A8T1R251_CARIL</name>
<proteinExistence type="predicted"/>
<dbReference type="Proteomes" id="UP000811609">
    <property type="component" value="Chromosome 3"/>
</dbReference>